<keyword evidence="8" id="KW-1185">Reference proteome</keyword>
<dbReference type="InterPro" id="IPR000515">
    <property type="entry name" value="MetI-like"/>
</dbReference>
<gene>
    <name evidence="7" type="ORF">G5B42_02215</name>
</gene>
<dbReference type="RefSeq" id="WP_181339013.1">
    <property type="nucleotide sequence ID" value="NZ_JAAKDE010000004.1"/>
</dbReference>
<dbReference type="SUPFAM" id="SSF161098">
    <property type="entry name" value="MetI-like"/>
    <property type="match status" value="1"/>
</dbReference>
<dbReference type="Proteomes" id="UP000657177">
    <property type="component" value="Unassembled WGS sequence"/>
</dbReference>
<feature type="transmembrane region" description="Helical" evidence="5">
    <location>
        <begin position="89"/>
        <end position="110"/>
    </location>
</feature>
<comment type="subcellular location">
    <subcellularLocation>
        <location evidence="5">Cell membrane</location>
        <topology evidence="5">Multi-pass membrane protein</topology>
    </subcellularLocation>
    <subcellularLocation>
        <location evidence="1">Membrane</location>
        <topology evidence="1">Multi-pass membrane protein</topology>
    </subcellularLocation>
</comment>
<evidence type="ECO:0000256" key="1">
    <source>
        <dbReference type="ARBA" id="ARBA00004141"/>
    </source>
</evidence>
<organism evidence="7 8">
    <name type="scientific">Capillibacterium thermochitinicola</name>
    <dbReference type="NCBI Taxonomy" id="2699427"/>
    <lineage>
        <taxon>Bacteria</taxon>
        <taxon>Bacillati</taxon>
        <taxon>Bacillota</taxon>
        <taxon>Capillibacterium</taxon>
    </lineage>
</organism>
<dbReference type="EMBL" id="JAAKDE010000004">
    <property type="protein sequence ID" value="MBA2132364.1"/>
    <property type="molecule type" value="Genomic_DNA"/>
</dbReference>
<feature type="transmembrane region" description="Helical" evidence="5">
    <location>
        <begin position="184"/>
        <end position="206"/>
    </location>
</feature>
<sequence length="272" mass="30224">MVLPLILFILGFTLLPVLQCIYYSFQDPNTGDFPTLNNYRVIVGSRKFGDALKNTIVVTLIGLTLEMSVGMMVAVLLTTKSRFRGIFRAITMIPMGVPTIVSGVIMLYIFSTNGYLNELLYRLGLIKLPIDWAKGGLRTLFMVAIADMWKVTPLVIILLLSGLESIPSTVYEASAIDGASRTQNFFYITLPLIKPFFTIALIMRAIDAFRIFELPMVLAGRNTMFLGTYAYSEYFDYGNIHTSGAASTILLLVIAVFVFGYILTVGSKEVEQ</sequence>
<evidence type="ECO:0000256" key="5">
    <source>
        <dbReference type="RuleBase" id="RU363032"/>
    </source>
</evidence>
<keyword evidence="4 5" id="KW-0472">Membrane</keyword>
<keyword evidence="3 5" id="KW-1133">Transmembrane helix</keyword>
<dbReference type="PANTHER" id="PTHR43759:SF1">
    <property type="entry name" value="GLUCOSE IMPORT SYSTEM PERMEASE PROTEIN GLCT"/>
    <property type="match status" value="1"/>
</dbReference>
<comment type="caution">
    <text evidence="7">The sequence shown here is derived from an EMBL/GenBank/DDBJ whole genome shotgun (WGS) entry which is preliminary data.</text>
</comment>
<feature type="transmembrane region" description="Helical" evidence="5">
    <location>
        <begin position="244"/>
        <end position="263"/>
    </location>
</feature>
<protein>
    <submittedName>
        <fullName evidence="7">Sugar ABC transporter permease</fullName>
    </submittedName>
</protein>
<keyword evidence="5" id="KW-0813">Transport</keyword>
<evidence type="ECO:0000256" key="4">
    <source>
        <dbReference type="ARBA" id="ARBA00023136"/>
    </source>
</evidence>
<dbReference type="GO" id="GO:0005886">
    <property type="term" value="C:plasma membrane"/>
    <property type="evidence" value="ECO:0007669"/>
    <property type="project" value="UniProtKB-SubCell"/>
</dbReference>
<feature type="transmembrane region" description="Helical" evidence="5">
    <location>
        <begin position="140"/>
        <end position="163"/>
    </location>
</feature>
<reference evidence="7" key="1">
    <citation type="submission" date="2020-06" db="EMBL/GenBank/DDBJ databases">
        <title>Novel chitinolytic bacterium.</title>
        <authorList>
            <person name="Ungkulpasvich U."/>
            <person name="Kosugi A."/>
            <person name="Uke A."/>
        </authorList>
    </citation>
    <scope>NUCLEOTIDE SEQUENCE</scope>
    <source>
        <strain evidence="7">UUS1-1</strain>
    </source>
</reference>
<dbReference type="Gene3D" id="1.10.3720.10">
    <property type="entry name" value="MetI-like"/>
    <property type="match status" value="1"/>
</dbReference>
<dbReference type="GO" id="GO:0055085">
    <property type="term" value="P:transmembrane transport"/>
    <property type="evidence" value="ECO:0007669"/>
    <property type="project" value="InterPro"/>
</dbReference>
<keyword evidence="2 5" id="KW-0812">Transmembrane</keyword>
<dbReference type="InterPro" id="IPR035906">
    <property type="entry name" value="MetI-like_sf"/>
</dbReference>
<dbReference type="PROSITE" id="PS50928">
    <property type="entry name" value="ABC_TM1"/>
    <property type="match status" value="1"/>
</dbReference>
<dbReference type="CDD" id="cd06261">
    <property type="entry name" value="TM_PBP2"/>
    <property type="match status" value="1"/>
</dbReference>
<evidence type="ECO:0000259" key="6">
    <source>
        <dbReference type="PROSITE" id="PS50928"/>
    </source>
</evidence>
<comment type="similarity">
    <text evidence="5">Belongs to the binding-protein-dependent transport system permease family.</text>
</comment>
<feature type="domain" description="ABC transmembrane type-1" evidence="6">
    <location>
        <begin position="52"/>
        <end position="263"/>
    </location>
</feature>
<dbReference type="Pfam" id="PF00528">
    <property type="entry name" value="BPD_transp_1"/>
    <property type="match status" value="1"/>
</dbReference>
<evidence type="ECO:0000256" key="2">
    <source>
        <dbReference type="ARBA" id="ARBA00022692"/>
    </source>
</evidence>
<accession>A0A8J6LLF9</accession>
<dbReference type="AlphaFoldDB" id="A0A8J6LLF9"/>
<dbReference type="PANTHER" id="PTHR43759">
    <property type="entry name" value="TREHALOSE TRANSPORT SYSTEM PERMEASE PROTEIN SUGA"/>
    <property type="match status" value="1"/>
</dbReference>
<name>A0A8J6LLF9_9FIRM</name>
<evidence type="ECO:0000313" key="7">
    <source>
        <dbReference type="EMBL" id="MBA2132364.1"/>
    </source>
</evidence>
<evidence type="ECO:0000313" key="8">
    <source>
        <dbReference type="Proteomes" id="UP000657177"/>
    </source>
</evidence>
<evidence type="ECO:0000256" key="3">
    <source>
        <dbReference type="ARBA" id="ARBA00022989"/>
    </source>
</evidence>
<dbReference type="InterPro" id="IPR052730">
    <property type="entry name" value="Sugar_ABC_transporter"/>
</dbReference>
<feature type="transmembrane region" description="Helical" evidence="5">
    <location>
        <begin position="56"/>
        <end position="77"/>
    </location>
</feature>
<proteinExistence type="inferred from homology"/>